<sequence length="85" mass="9759">MGIVMEYQVYIVLNVRVWKDVGVGTLREMMQLYAVHSHSNLSPFSLLAISADSRRGKGYFLQPTVQREKRETQRSIRKKGVDVCS</sequence>
<accession>A0A0H5BI72</accession>
<dbReference type="RefSeq" id="YP_009218994.1">
    <property type="nucleotide sequence ID" value="NC_029017.1"/>
</dbReference>
<dbReference type="GeneID" id="26645261"/>
<reference evidence="1 2" key="1">
    <citation type="submission" date="2015-07" db="EMBL/GenBank/DDBJ databases">
        <title>Characterization of Pseudomonas aeruginosa phage KPP21 belonging to family Podoviridae genus N4-like viruses, isolated in Japan.</title>
        <authorList>
            <person name="Shigehisa R."/>
            <person name="Uchiyama J."/>
            <person name="Kato S."/>
            <person name="Takemura-Uchiyama I."/>
            <person name="Ujihara T."/>
            <person name="Sakaguchi Y."/>
            <person name="Okamoto N."/>
            <person name="Shimakura H."/>
            <person name="Daibata M."/>
            <person name="Sakaguchi M."/>
            <person name="Matsuzaki S."/>
        </authorList>
    </citation>
    <scope>NUCLEOTIDE SEQUENCE [LARGE SCALE GENOMIC DNA]</scope>
</reference>
<dbReference type="EMBL" id="LC064302">
    <property type="protein sequence ID" value="BAR94604.1"/>
    <property type="molecule type" value="Genomic_DNA"/>
</dbReference>
<evidence type="ECO:0000313" key="2">
    <source>
        <dbReference type="Proteomes" id="UP000203732"/>
    </source>
</evidence>
<evidence type="ECO:0000313" key="1">
    <source>
        <dbReference type="EMBL" id="BAR94604.1"/>
    </source>
</evidence>
<keyword evidence="2" id="KW-1185">Reference proteome</keyword>
<name>A0A0H5BI72_BPK21</name>
<dbReference type="KEGG" id="vg:26645261"/>
<protein>
    <submittedName>
        <fullName evidence="1">Uncharacterized protein</fullName>
    </submittedName>
</protein>
<organismHost>
    <name type="scientific">Pseudomonas aeruginosa</name>
    <dbReference type="NCBI Taxonomy" id="287"/>
</organismHost>
<organism evidence="1 2">
    <name type="scientific">Pseudomonas phage KPP21</name>
    <dbReference type="NCBI Taxonomy" id="1678082"/>
    <lineage>
        <taxon>Viruses</taxon>
        <taxon>Duplodnaviria</taxon>
        <taxon>Heunggongvirae</taxon>
        <taxon>Uroviricota</taxon>
        <taxon>Caudoviricetes</taxon>
        <taxon>Schitoviridae</taxon>
        <taxon>Migulavirinae</taxon>
        <taxon>Luzseptimavirus</taxon>
        <taxon>Luzseptimavirus KPP21</taxon>
    </lineage>
</organism>
<proteinExistence type="predicted"/>
<dbReference type="Proteomes" id="UP000203732">
    <property type="component" value="Segment"/>
</dbReference>